<dbReference type="InterPro" id="IPR009003">
    <property type="entry name" value="Peptidase_S1_PA"/>
</dbReference>
<evidence type="ECO:0000313" key="13">
    <source>
        <dbReference type="EMBL" id="CAF4836591.1"/>
    </source>
</evidence>
<dbReference type="InterPro" id="IPR001254">
    <property type="entry name" value="Trypsin_dom"/>
</dbReference>
<dbReference type="InterPro" id="IPR033116">
    <property type="entry name" value="TRYPSIN_SER"/>
</dbReference>
<feature type="domain" description="Peptidase S1" evidence="12">
    <location>
        <begin position="24"/>
        <end position="252"/>
    </location>
</feature>
<dbReference type="SUPFAM" id="SSF50494">
    <property type="entry name" value="Trypsin-like serine proteases"/>
    <property type="match status" value="1"/>
</dbReference>
<evidence type="ECO:0000313" key="14">
    <source>
        <dbReference type="Proteomes" id="UP000663880"/>
    </source>
</evidence>
<comment type="subcellular location">
    <subcellularLocation>
        <location evidence="1">Secreted</location>
    </subcellularLocation>
</comment>
<dbReference type="PROSITE" id="PS00135">
    <property type="entry name" value="TRYPSIN_SER"/>
    <property type="match status" value="1"/>
</dbReference>
<keyword evidence="5 10" id="KW-0378">Hydrolase</keyword>
<comment type="similarity">
    <text evidence="2">Belongs to the peptidase S1 family.</text>
</comment>
<dbReference type="GO" id="GO:0005576">
    <property type="term" value="C:extracellular region"/>
    <property type="evidence" value="ECO:0007669"/>
    <property type="project" value="UniProtKB-SubCell"/>
</dbReference>
<gene>
    <name evidence="13" type="ORF">PMACD_LOCUS5736</name>
</gene>
<dbReference type="Gene3D" id="2.40.10.10">
    <property type="entry name" value="Trypsin-like serine proteases"/>
    <property type="match status" value="2"/>
</dbReference>
<evidence type="ECO:0000256" key="4">
    <source>
        <dbReference type="ARBA" id="ARBA00022670"/>
    </source>
</evidence>
<dbReference type="Proteomes" id="UP000663880">
    <property type="component" value="Unassembled WGS sequence"/>
</dbReference>
<evidence type="ECO:0000256" key="6">
    <source>
        <dbReference type="ARBA" id="ARBA00022825"/>
    </source>
</evidence>
<organism evidence="13 14">
    <name type="scientific">Pieris macdunnoughi</name>
    <dbReference type="NCBI Taxonomy" id="345717"/>
    <lineage>
        <taxon>Eukaryota</taxon>
        <taxon>Metazoa</taxon>
        <taxon>Ecdysozoa</taxon>
        <taxon>Arthropoda</taxon>
        <taxon>Hexapoda</taxon>
        <taxon>Insecta</taxon>
        <taxon>Pterygota</taxon>
        <taxon>Neoptera</taxon>
        <taxon>Endopterygota</taxon>
        <taxon>Lepidoptera</taxon>
        <taxon>Glossata</taxon>
        <taxon>Ditrysia</taxon>
        <taxon>Papilionoidea</taxon>
        <taxon>Pieridae</taxon>
        <taxon>Pierinae</taxon>
        <taxon>Pieris</taxon>
    </lineage>
</organism>
<reference evidence="13" key="1">
    <citation type="submission" date="2021-02" db="EMBL/GenBank/DDBJ databases">
        <authorList>
            <person name="Steward A R."/>
        </authorList>
    </citation>
    <scope>NUCLEOTIDE SEQUENCE</scope>
</reference>
<dbReference type="OrthoDB" id="6868209at2759"/>
<dbReference type="PROSITE" id="PS00134">
    <property type="entry name" value="TRYPSIN_HIS"/>
    <property type="match status" value="1"/>
</dbReference>
<evidence type="ECO:0000259" key="12">
    <source>
        <dbReference type="PROSITE" id="PS50240"/>
    </source>
</evidence>
<keyword evidence="11" id="KW-0732">Signal</keyword>
<dbReference type="PROSITE" id="PS50240">
    <property type="entry name" value="TRYPSIN_DOM"/>
    <property type="match status" value="1"/>
</dbReference>
<dbReference type="InterPro" id="IPR018114">
    <property type="entry name" value="TRYPSIN_HIS"/>
</dbReference>
<keyword evidence="14" id="KW-1185">Reference proteome</keyword>
<dbReference type="PANTHER" id="PTHR24276:SF96">
    <property type="entry name" value="PEPTIDASE S1 DOMAIN-CONTAINING PROTEIN"/>
    <property type="match status" value="1"/>
</dbReference>
<sequence length="252" mass="27901">MFLNIVKLFVISWIVQGDAQESRIVGGKDASDSLAPYQVSLRSTGGSKYHFCAGSIISENLILTAAHCTNGLEVDQIAAVVGTNKLSSGGDHYEINKIIIHENFVAERLQNDISLCQIKEEFNFNDKVKPIRLDSRPKIRPGSRCVLTGWGFTDNQRTVPDNLQVLNVTVLSNRRCSEKLAQTRDLTPIEKTQMCTLNRESEGACNGDSGGPLVRNGKQVGIVSWGIPCARGFPDVFVYVPAYYDWINEHIQ</sequence>
<keyword evidence="4 10" id="KW-0645">Protease</keyword>
<dbReference type="InterPro" id="IPR043504">
    <property type="entry name" value="Peptidase_S1_PA_chymotrypsin"/>
</dbReference>
<dbReference type="InterPro" id="IPR001314">
    <property type="entry name" value="Peptidase_S1A"/>
</dbReference>
<evidence type="ECO:0000256" key="3">
    <source>
        <dbReference type="ARBA" id="ARBA00022525"/>
    </source>
</evidence>
<dbReference type="PRINTS" id="PR00722">
    <property type="entry name" value="CHYMOTRYPSIN"/>
</dbReference>
<keyword evidence="7" id="KW-1015">Disulfide bond</keyword>
<evidence type="ECO:0000256" key="1">
    <source>
        <dbReference type="ARBA" id="ARBA00004613"/>
    </source>
</evidence>
<keyword evidence="6 10" id="KW-0720">Serine protease</keyword>
<accession>A0A821R5W6</accession>
<dbReference type="Pfam" id="PF00089">
    <property type="entry name" value="Trypsin"/>
    <property type="match status" value="1"/>
</dbReference>
<dbReference type="FunFam" id="2.40.10.10:FF:000047">
    <property type="entry name" value="Trypsin eta"/>
    <property type="match status" value="1"/>
</dbReference>
<name>A0A821R5W6_9NEOP</name>
<evidence type="ECO:0000256" key="10">
    <source>
        <dbReference type="RuleBase" id="RU363034"/>
    </source>
</evidence>
<dbReference type="CDD" id="cd00190">
    <property type="entry name" value="Tryp_SPc"/>
    <property type="match status" value="1"/>
</dbReference>
<evidence type="ECO:0000256" key="7">
    <source>
        <dbReference type="ARBA" id="ARBA00023157"/>
    </source>
</evidence>
<proteinExistence type="inferred from homology"/>
<protein>
    <recommendedName>
        <fullName evidence="9">trypsin</fullName>
        <ecNumber evidence="9">3.4.21.4</ecNumber>
    </recommendedName>
</protein>
<dbReference type="AlphaFoldDB" id="A0A821R5W6"/>
<comment type="catalytic activity">
    <reaction evidence="8">
        <text>Preferential cleavage: Arg-|-Xaa, Lys-|-Xaa.</text>
        <dbReference type="EC" id="3.4.21.4"/>
    </reaction>
</comment>
<evidence type="ECO:0000256" key="9">
    <source>
        <dbReference type="ARBA" id="ARBA00038868"/>
    </source>
</evidence>
<dbReference type="EMBL" id="CAJOBZ010000012">
    <property type="protein sequence ID" value="CAF4836591.1"/>
    <property type="molecule type" value="Genomic_DNA"/>
</dbReference>
<dbReference type="PANTHER" id="PTHR24276">
    <property type="entry name" value="POLYSERASE-RELATED"/>
    <property type="match status" value="1"/>
</dbReference>
<dbReference type="SMART" id="SM00020">
    <property type="entry name" value="Tryp_SPc"/>
    <property type="match status" value="1"/>
</dbReference>
<evidence type="ECO:0000256" key="2">
    <source>
        <dbReference type="ARBA" id="ARBA00007664"/>
    </source>
</evidence>
<dbReference type="InterPro" id="IPR050430">
    <property type="entry name" value="Peptidase_S1"/>
</dbReference>
<evidence type="ECO:0000256" key="8">
    <source>
        <dbReference type="ARBA" id="ARBA00036320"/>
    </source>
</evidence>
<feature type="chain" id="PRO_5032334071" description="trypsin" evidence="11">
    <location>
        <begin position="20"/>
        <end position="252"/>
    </location>
</feature>
<dbReference type="GO" id="GO:0004252">
    <property type="term" value="F:serine-type endopeptidase activity"/>
    <property type="evidence" value="ECO:0007669"/>
    <property type="project" value="UniProtKB-EC"/>
</dbReference>
<keyword evidence="3" id="KW-0964">Secreted</keyword>
<evidence type="ECO:0000256" key="11">
    <source>
        <dbReference type="SAM" id="SignalP"/>
    </source>
</evidence>
<evidence type="ECO:0000256" key="5">
    <source>
        <dbReference type="ARBA" id="ARBA00022801"/>
    </source>
</evidence>
<dbReference type="EC" id="3.4.21.4" evidence="9"/>
<dbReference type="GO" id="GO:0016485">
    <property type="term" value="P:protein processing"/>
    <property type="evidence" value="ECO:0007669"/>
    <property type="project" value="UniProtKB-ARBA"/>
</dbReference>
<feature type="signal peptide" evidence="11">
    <location>
        <begin position="1"/>
        <end position="19"/>
    </location>
</feature>
<comment type="caution">
    <text evidence="13">The sequence shown here is derived from an EMBL/GenBank/DDBJ whole genome shotgun (WGS) entry which is preliminary data.</text>
</comment>